<protein>
    <submittedName>
        <fullName evidence="1">Uncharacterized protein</fullName>
    </submittedName>
</protein>
<evidence type="ECO:0000313" key="1">
    <source>
        <dbReference type="EMBL" id="KAA1261538.1"/>
    </source>
</evidence>
<keyword evidence="2" id="KW-1185">Reference proteome</keyword>
<gene>
    <name evidence="1" type="ORF">LF1_40880</name>
</gene>
<accession>A0A5B1CKF8</accession>
<sequence length="395" mass="43066">MLRPAFLRTVGTISGVAKLAKSFGNSTNQKSWRLSLPIVQPPIVQTVLSHLFCSLCFFIGFAAIDAEVTNAQSFELIEPSGFVTAHIEARHGQLVVYQSNGERITYIRDPRYDSRNRRFLGYYNTTLARILRFPASGSGRMQTADLDDPIVAYTTTRRIVRPVRAGGDWLPPVIPGPVFVPPPILPGYGIDPGPMIYAPNTQVFPSVAPQSVVLESKVVPKPDLPPAMVTLRNGGPRELQVTIVDNSEPGRTQSIRLAPNASDTLRLIRDAGATRIEKVRVDSLATGDSATEEIESDLPPQSRYRIFVHEIRLQSIAIDRTPGGNNAIEDINQTGIGIGQFDLPPGPELQSGTIDVYAAAKSQGNARSIAPILATEDDEFAPDPLEQAIIDARQR</sequence>
<dbReference type="EMBL" id="VRLW01000001">
    <property type="protein sequence ID" value="KAA1261538.1"/>
    <property type="molecule type" value="Genomic_DNA"/>
</dbReference>
<name>A0A5B1CKF8_9BACT</name>
<reference evidence="1 2" key="1">
    <citation type="submission" date="2019-08" db="EMBL/GenBank/DDBJ databases">
        <title>Deep-cultivation of Planctomycetes and their phenomic and genomic characterization uncovers novel biology.</title>
        <authorList>
            <person name="Wiegand S."/>
            <person name="Jogler M."/>
            <person name="Boedeker C."/>
            <person name="Pinto D."/>
            <person name="Vollmers J."/>
            <person name="Rivas-Marin E."/>
            <person name="Kohn T."/>
            <person name="Peeters S.H."/>
            <person name="Heuer A."/>
            <person name="Rast P."/>
            <person name="Oberbeckmann S."/>
            <person name="Bunk B."/>
            <person name="Jeske O."/>
            <person name="Meyerdierks A."/>
            <person name="Storesund J.E."/>
            <person name="Kallscheuer N."/>
            <person name="Luecker S."/>
            <person name="Lage O.M."/>
            <person name="Pohl T."/>
            <person name="Merkel B.J."/>
            <person name="Hornburger P."/>
            <person name="Mueller R.-W."/>
            <person name="Bruemmer F."/>
            <person name="Labrenz M."/>
            <person name="Spormann A.M."/>
            <person name="Op Den Camp H."/>
            <person name="Overmann J."/>
            <person name="Amann R."/>
            <person name="Jetten M.S.M."/>
            <person name="Mascher T."/>
            <person name="Medema M.H."/>
            <person name="Devos D.P."/>
            <person name="Kaster A.-K."/>
            <person name="Ovreas L."/>
            <person name="Rohde M."/>
            <person name="Galperin M.Y."/>
            <person name="Jogler C."/>
        </authorList>
    </citation>
    <scope>NUCLEOTIDE SEQUENCE [LARGE SCALE GENOMIC DNA]</scope>
    <source>
        <strain evidence="1 2">LF1</strain>
    </source>
</reference>
<evidence type="ECO:0000313" key="2">
    <source>
        <dbReference type="Proteomes" id="UP000322699"/>
    </source>
</evidence>
<dbReference type="AlphaFoldDB" id="A0A5B1CKF8"/>
<proteinExistence type="predicted"/>
<organism evidence="1 2">
    <name type="scientific">Rubripirellula obstinata</name>
    <dbReference type="NCBI Taxonomy" id="406547"/>
    <lineage>
        <taxon>Bacteria</taxon>
        <taxon>Pseudomonadati</taxon>
        <taxon>Planctomycetota</taxon>
        <taxon>Planctomycetia</taxon>
        <taxon>Pirellulales</taxon>
        <taxon>Pirellulaceae</taxon>
        <taxon>Rubripirellula</taxon>
    </lineage>
</organism>
<comment type="caution">
    <text evidence="1">The sequence shown here is derived from an EMBL/GenBank/DDBJ whole genome shotgun (WGS) entry which is preliminary data.</text>
</comment>
<dbReference type="Proteomes" id="UP000322699">
    <property type="component" value="Unassembled WGS sequence"/>
</dbReference>